<proteinExistence type="predicted"/>
<protein>
    <submittedName>
        <fullName evidence="3">Uncharacterized protein</fullName>
    </submittedName>
</protein>
<feature type="compositionally biased region" description="Low complexity" evidence="1">
    <location>
        <begin position="277"/>
        <end position="295"/>
    </location>
</feature>
<keyword evidence="2" id="KW-0732">Signal</keyword>
<accession>A0A1B6K1J3</accession>
<evidence type="ECO:0000256" key="2">
    <source>
        <dbReference type="SAM" id="SignalP"/>
    </source>
</evidence>
<dbReference type="EMBL" id="GECU01002377">
    <property type="protein sequence ID" value="JAT05330.1"/>
    <property type="molecule type" value="Transcribed_RNA"/>
</dbReference>
<reference evidence="3" key="1">
    <citation type="submission" date="2015-11" db="EMBL/GenBank/DDBJ databases">
        <title>De novo transcriptome assembly of four potential Pierce s Disease insect vectors from Arizona vineyards.</title>
        <authorList>
            <person name="Tassone E.E."/>
        </authorList>
    </citation>
    <scope>NUCLEOTIDE SEQUENCE</scope>
</reference>
<organism evidence="3">
    <name type="scientific">Homalodisca liturata</name>
    <dbReference type="NCBI Taxonomy" id="320908"/>
    <lineage>
        <taxon>Eukaryota</taxon>
        <taxon>Metazoa</taxon>
        <taxon>Ecdysozoa</taxon>
        <taxon>Arthropoda</taxon>
        <taxon>Hexapoda</taxon>
        <taxon>Insecta</taxon>
        <taxon>Pterygota</taxon>
        <taxon>Neoptera</taxon>
        <taxon>Paraneoptera</taxon>
        <taxon>Hemiptera</taxon>
        <taxon>Auchenorrhyncha</taxon>
        <taxon>Membracoidea</taxon>
        <taxon>Cicadellidae</taxon>
        <taxon>Cicadellinae</taxon>
        <taxon>Proconiini</taxon>
        <taxon>Homalodisca</taxon>
    </lineage>
</organism>
<sequence>MVHQSTVAVTGFLLSFMSVYAQEVCKEPYVEKRLLADDVRYASPFYVIALPRTTNTEQMDNVCYTYFENNNGPFNHIISVTYKNGSNTFFTFTKGDIADRMGLAEAKGLTDSKCIYHDYTLKPICNVTVFILYRCFTEGSCGNIDIGITPGVDVRVVLAANPQVSSECRQETQTSLKDTMTFRGGDYILLPQKLKPQCVTKYNDSYSINYQRAVGSQEVKEEGLSDRFGQDKIGLSVGNANFKPVQSIVPQKPTPGVMNSRPGNQVNAGRTHPYTPSSSSVSSSSAGVSSSSSSGPVKGYAWSQSSFRIGSPSTLKPGYTPVQNFWGQNNGQWNAGSSQWNGQTSRPGAENHFNVWQSPIMPSKEAAKNPNNVYYHAYNWENLPPGCCKCN</sequence>
<evidence type="ECO:0000313" key="3">
    <source>
        <dbReference type="EMBL" id="JAT05330.1"/>
    </source>
</evidence>
<dbReference type="AlphaFoldDB" id="A0A1B6K1J3"/>
<gene>
    <name evidence="3" type="ORF">g.16554</name>
</gene>
<evidence type="ECO:0000256" key="1">
    <source>
        <dbReference type="SAM" id="MobiDB-lite"/>
    </source>
</evidence>
<feature type="signal peptide" evidence="2">
    <location>
        <begin position="1"/>
        <end position="21"/>
    </location>
</feature>
<feature type="chain" id="PRO_5008586360" evidence="2">
    <location>
        <begin position="22"/>
        <end position="391"/>
    </location>
</feature>
<name>A0A1B6K1J3_9HEMI</name>
<feature type="region of interest" description="Disordered" evidence="1">
    <location>
        <begin position="246"/>
        <end position="295"/>
    </location>
</feature>